<feature type="domain" description="SnoaL-like" evidence="1">
    <location>
        <begin position="140"/>
        <end position="257"/>
    </location>
</feature>
<dbReference type="InterPro" id="IPR011944">
    <property type="entry name" value="Steroid_delta5-4_isomerase"/>
</dbReference>
<dbReference type="Gene3D" id="3.10.450.50">
    <property type="match status" value="2"/>
</dbReference>
<dbReference type="InterPro" id="IPR037401">
    <property type="entry name" value="SnoaL-like"/>
</dbReference>
<comment type="caution">
    <text evidence="2">The sequence shown here is derived from an EMBL/GenBank/DDBJ whole genome shotgun (WGS) entry which is preliminary data.</text>
</comment>
<reference evidence="2 3" key="1">
    <citation type="submission" date="2018-03" db="EMBL/GenBank/DDBJ databases">
        <title>Genomic Encyclopedia of Archaeal and Bacterial Type Strains, Phase II (KMG-II): from individual species to whole genera.</title>
        <authorList>
            <person name="Goeker M."/>
        </authorList>
    </citation>
    <scope>NUCLEOTIDE SEQUENCE [LARGE SCALE GENOMIC DNA]</scope>
    <source>
        <strain evidence="2 3">DSM 43146</strain>
    </source>
</reference>
<sequence length="265" mass="29533">MTDEKTITDLIERWVAAVRAADLDGVLAGHTDDIVMFDVPPPQDGARGLDAYRATWPPFFEWIRGGAIFELVRTEVTAGADIAYAHLLLRCGAPADLARRPDHRLRITLGLRKEDGRWLIAHEHHSFPLEDTAARSEREIRDLHDAWFAATAAKDLDTLTAPIAEDVVSYEHEGPLAYLGRAQVREVCRRGLEASAGEVTWAVPEMTVLAEGDLAVAWGLDRVRGDGLPETWSRGTRIFRRTDGRWELVHQHLSYPVAAESSATR</sequence>
<evidence type="ECO:0000259" key="1">
    <source>
        <dbReference type="Pfam" id="PF13474"/>
    </source>
</evidence>
<feature type="domain" description="SnoaL-like" evidence="1">
    <location>
        <begin position="7"/>
        <end position="129"/>
    </location>
</feature>
<dbReference type="EMBL" id="PVMZ01000016">
    <property type="protein sequence ID" value="PRX17314.1"/>
    <property type="molecule type" value="Genomic_DNA"/>
</dbReference>
<dbReference type="SUPFAM" id="SSF54427">
    <property type="entry name" value="NTF2-like"/>
    <property type="match status" value="2"/>
</dbReference>
<keyword evidence="3" id="KW-1185">Reference proteome</keyword>
<name>A0A2T0K392_9ACTN</name>
<evidence type="ECO:0000313" key="3">
    <source>
        <dbReference type="Proteomes" id="UP000239415"/>
    </source>
</evidence>
<dbReference type="OrthoDB" id="9812295at2"/>
<dbReference type="Proteomes" id="UP000239415">
    <property type="component" value="Unassembled WGS sequence"/>
</dbReference>
<accession>A0A2T0K392</accession>
<dbReference type="Pfam" id="PF13474">
    <property type="entry name" value="SnoaL_3"/>
    <property type="match status" value="2"/>
</dbReference>
<protein>
    <submittedName>
        <fullName evidence="2">Uncharacterized protein (TIGR02246 family)</fullName>
    </submittedName>
</protein>
<proteinExistence type="predicted"/>
<dbReference type="InterPro" id="IPR032710">
    <property type="entry name" value="NTF2-like_dom_sf"/>
</dbReference>
<gene>
    <name evidence="2" type="ORF">CLV67_11690</name>
</gene>
<dbReference type="NCBIfam" id="TIGR02246">
    <property type="entry name" value="SgcJ/EcaC family oxidoreductase"/>
    <property type="match status" value="1"/>
</dbReference>
<dbReference type="AlphaFoldDB" id="A0A2T0K392"/>
<dbReference type="RefSeq" id="WP_106325418.1">
    <property type="nucleotide sequence ID" value="NZ_BOMO01000149.1"/>
</dbReference>
<evidence type="ECO:0000313" key="2">
    <source>
        <dbReference type="EMBL" id="PRX17314.1"/>
    </source>
</evidence>
<organism evidence="2 3">
    <name type="scientific">Actinoplanes italicus</name>
    <dbReference type="NCBI Taxonomy" id="113567"/>
    <lineage>
        <taxon>Bacteria</taxon>
        <taxon>Bacillati</taxon>
        <taxon>Actinomycetota</taxon>
        <taxon>Actinomycetes</taxon>
        <taxon>Micromonosporales</taxon>
        <taxon>Micromonosporaceae</taxon>
        <taxon>Actinoplanes</taxon>
    </lineage>
</organism>